<evidence type="ECO:0000256" key="1">
    <source>
        <dbReference type="ARBA" id="ARBA00004251"/>
    </source>
</evidence>
<name>A0A4W4HF48_ELEEL</name>
<keyword evidence="5" id="KW-1133">Transmembrane helix</keyword>
<reference evidence="12" key="2">
    <citation type="journal article" date="2017" name="Sci. Adv.">
        <title>A tail of two voltages: Proteomic comparison of the three electric organs of the electric eel.</title>
        <authorList>
            <person name="Traeger L.L."/>
            <person name="Sabat G."/>
            <person name="Barrett-Wilt G.A."/>
            <person name="Wells G.B."/>
            <person name="Sussman M.R."/>
        </authorList>
    </citation>
    <scope>NUCLEOTIDE SEQUENCE [LARGE SCALE GENOMIC DNA]</scope>
</reference>
<dbReference type="Gene3D" id="2.60.40.10">
    <property type="entry name" value="Immunoglobulins"/>
    <property type="match status" value="1"/>
</dbReference>
<dbReference type="GeneTree" id="ENSGT00940000175800"/>
<proteinExistence type="predicted"/>
<dbReference type="GO" id="GO:0007166">
    <property type="term" value="P:cell surface receptor signaling pathway"/>
    <property type="evidence" value="ECO:0007669"/>
    <property type="project" value="TreeGrafter"/>
</dbReference>
<dbReference type="GO" id="GO:0009897">
    <property type="term" value="C:external side of plasma membrane"/>
    <property type="evidence" value="ECO:0007669"/>
    <property type="project" value="TreeGrafter"/>
</dbReference>
<dbReference type="InterPro" id="IPR013783">
    <property type="entry name" value="Ig-like_fold"/>
</dbReference>
<dbReference type="GO" id="GO:0071222">
    <property type="term" value="P:cellular response to lipopolysaccharide"/>
    <property type="evidence" value="ECO:0007669"/>
    <property type="project" value="TreeGrafter"/>
</dbReference>
<evidence type="ECO:0000313" key="11">
    <source>
        <dbReference type="Ensembl" id="ENSEEEP00000047285.2"/>
    </source>
</evidence>
<keyword evidence="2" id="KW-1003">Cell membrane</keyword>
<dbReference type="GO" id="GO:0042130">
    <property type="term" value="P:negative regulation of T cell proliferation"/>
    <property type="evidence" value="ECO:0007669"/>
    <property type="project" value="TreeGrafter"/>
</dbReference>
<evidence type="ECO:0000256" key="10">
    <source>
        <dbReference type="ARBA" id="ARBA00023319"/>
    </source>
</evidence>
<evidence type="ECO:0008006" key="13">
    <source>
        <dbReference type="Google" id="ProtNLM"/>
    </source>
</evidence>
<evidence type="ECO:0000256" key="9">
    <source>
        <dbReference type="ARBA" id="ARBA00023180"/>
    </source>
</evidence>
<evidence type="ECO:0000313" key="12">
    <source>
        <dbReference type="Proteomes" id="UP000314983"/>
    </source>
</evidence>
<reference evidence="11" key="3">
    <citation type="submission" date="2020-05" db="EMBL/GenBank/DDBJ databases">
        <title>Electrophorus electricus (electric eel) genome, fEleEle1, primary haplotype.</title>
        <authorList>
            <person name="Myers G."/>
            <person name="Meyer A."/>
            <person name="Fedrigo O."/>
            <person name="Formenti G."/>
            <person name="Rhie A."/>
            <person name="Tracey A."/>
            <person name="Sims Y."/>
            <person name="Jarvis E.D."/>
        </authorList>
    </citation>
    <scope>NUCLEOTIDE SEQUENCE [LARGE SCALE GENOMIC DNA]</scope>
</reference>
<dbReference type="GO" id="GO:0006955">
    <property type="term" value="P:immune response"/>
    <property type="evidence" value="ECO:0007669"/>
    <property type="project" value="TreeGrafter"/>
</dbReference>
<reference evidence="12" key="1">
    <citation type="journal article" date="2014" name="Science">
        <title>Nonhuman genetics. Genomic basis for the convergent evolution of electric organs.</title>
        <authorList>
            <person name="Gallant J.R."/>
            <person name="Traeger L.L."/>
            <person name="Volkening J.D."/>
            <person name="Moffett H."/>
            <person name="Chen P.H."/>
            <person name="Novina C.D."/>
            <person name="Phillips G.N.Jr."/>
            <person name="Anand R."/>
            <person name="Wells G.B."/>
            <person name="Pinch M."/>
            <person name="Guth R."/>
            <person name="Unguez G.A."/>
            <person name="Albert J.S."/>
            <person name="Zakon H.H."/>
            <person name="Samanta M.P."/>
            <person name="Sussman M.R."/>
        </authorList>
    </citation>
    <scope>NUCLEOTIDE SEQUENCE [LARGE SCALE GENOMIC DNA]</scope>
</reference>
<evidence type="ECO:0000256" key="7">
    <source>
        <dbReference type="ARBA" id="ARBA00023157"/>
    </source>
</evidence>
<keyword evidence="10" id="KW-0393">Immunoglobulin domain</keyword>
<evidence type="ECO:0000256" key="8">
    <source>
        <dbReference type="ARBA" id="ARBA00023170"/>
    </source>
</evidence>
<keyword evidence="9" id="KW-0325">Glycoprotein</keyword>
<dbReference type="SUPFAM" id="SSF48726">
    <property type="entry name" value="Immunoglobulin"/>
    <property type="match status" value="1"/>
</dbReference>
<evidence type="ECO:0000256" key="3">
    <source>
        <dbReference type="ARBA" id="ARBA00022692"/>
    </source>
</evidence>
<dbReference type="AlphaFoldDB" id="A0A4W4HF48"/>
<keyword evidence="4" id="KW-0732">Signal</keyword>
<dbReference type="OMA" id="STINAFW"/>
<reference evidence="11" key="5">
    <citation type="submission" date="2025-09" db="UniProtKB">
        <authorList>
            <consortium name="Ensembl"/>
        </authorList>
    </citation>
    <scope>IDENTIFICATION</scope>
</reference>
<keyword evidence="7" id="KW-1015">Disulfide bond</keyword>
<reference evidence="11" key="4">
    <citation type="submission" date="2025-08" db="UniProtKB">
        <authorList>
            <consortium name="Ensembl"/>
        </authorList>
    </citation>
    <scope>IDENTIFICATION</scope>
</reference>
<evidence type="ECO:0000256" key="5">
    <source>
        <dbReference type="ARBA" id="ARBA00022989"/>
    </source>
</evidence>
<dbReference type="InterPro" id="IPR051713">
    <property type="entry name" value="T-cell_Activation_Regulation"/>
</dbReference>
<comment type="subcellular location">
    <subcellularLocation>
        <location evidence="1">Cell membrane</location>
        <topology evidence="1">Single-pass type I membrane protein</topology>
    </subcellularLocation>
</comment>
<organism evidence="11 12">
    <name type="scientific">Electrophorus electricus</name>
    <name type="common">Electric eel</name>
    <name type="synonym">Gymnotus electricus</name>
    <dbReference type="NCBI Taxonomy" id="8005"/>
    <lineage>
        <taxon>Eukaryota</taxon>
        <taxon>Metazoa</taxon>
        <taxon>Chordata</taxon>
        <taxon>Craniata</taxon>
        <taxon>Vertebrata</taxon>
        <taxon>Euteleostomi</taxon>
        <taxon>Actinopterygii</taxon>
        <taxon>Neopterygii</taxon>
        <taxon>Teleostei</taxon>
        <taxon>Ostariophysi</taxon>
        <taxon>Gymnotiformes</taxon>
        <taxon>Gymnotoidei</taxon>
        <taxon>Gymnotidae</taxon>
        <taxon>Electrophorus</taxon>
    </lineage>
</organism>
<keyword evidence="8" id="KW-0675">Receptor</keyword>
<dbReference type="PANTHER" id="PTHR25466">
    <property type="entry name" value="T-LYMPHOCYTE ACTIVATION ANTIGEN"/>
    <property type="match status" value="1"/>
</dbReference>
<dbReference type="GO" id="GO:0031295">
    <property type="term" value="P:T cell costimulation"/>
    <property type="evidence" value="ECO:0007669"/>
    <property type="project" value="TreeGrafter"/>
</dbReference>
<evidence type="ECO:0000256" key="2">
    <source>
        <dbReference type="ARBA" id="ARBA00022475"/>
    </source>
</evidence>
<keyword evidence="6" id="KW-0472">Membrane</keyword>
<protein>
    <recommendedName>
        <fullName evidence="13">Ig-like domain-containing protein</fullName>
    </recommendedName>
</protein>
<dbReference type="GO" id="GO:0042102">
    <property type="term" value="P:positive regulation of T cell proliferation"/>
    <property type="evidence" value="ECO:0007669"/>
    <property type="project" value="TreeGrafter"/>
</dbReference>
<dbReference type="Proteomes" id="UP000314983">
    <property type="component" value="Chromosome 21"/>
</dbReference>
<evidence type="ECO:0000256" key="6">
    <source>
        <dbReference type="ARBA" id="ARBA00023136"/>
    </source>
</evidence>
<dbReference type="InterPro" id="IPR036179">
    <property type="entry name" value="Ig-like_dom_sf"/>
</dbReference>
<dbReference type="PANTHER" id="PTHR25466:SF14">
    <property type="entry name" value="BUTYROPHILIN SUBFAMILY 2 MEMBER A2-LIKE-RELATED"/>
    <property type="match status" value="1"/>
</dbReference>
<sequence>CRCWFIYVFILPVEKGEFYIHLNEHILGLGGIADFDTTLRSSTMNAFWRYEDSKTVFDIMRGRVSLEEQDAVYRGRVDSFPEEYTKGNFSIRLRDVKLSDAGMYSCFIPHVSEQTIVELIVKGTWSHSSVTLNYIILIGNVLRIHLFCCLWVCVSLFSAAVKA</sequence>
<accession>A0A4W4HF48</accession>
<evidence type="ECO:0000256" key="4">
    <source>
        <dbReference type="ARBA" id="ARBA00022729"/>
    </source>
</evidence>
<keyword evidence="12" id="KW-1185">Reference proteome</keyword>
<dbReference type="Ensembl" id="ENSEEET00000047807.2">
    <property type="protein sequence ID" value="ENSEEEP00000047285.2"/>
    <property type="gene ID" value="ENSEEEG00000022257.2"/>
</dbReference>
<keyword evidence="3" id="KW-0812">Transmembrane</keyword>